<comment type="caution">
    <text evidence="1">The sequence shown here is derived from an EMBL/GenBank/DDBJ whole genome shotgun (WGS) entry which is preliminary data.</text>
</comment>
<name>A0AAD9NVT1_RIDPI</name>
<gene>
    <name evidence="1" type="ORF">NP493_329g03030</name>
</gene>
<proteinExistence type="predicted"/>
<organism evidence="1 2">
    <name type="scientific">Ridgeia piscesae</name>
    <name type="common">Tubeworm</name>
    <dbReference type="NCBI Taxonomy" id="27915"/>
    <lineage>
        <taxon>Eukaryota</taxon>
        <taxon>Metazoa</taxon>
        <taxon>Spiralia</taxon>
        <taxon>Lophotrochozoa</taxon>
        <taxon>Annelida</taxon>
        <taxon>Polychaeta</taxon>
        <taxon>Sedentaria</taxon>
        <taxon>Canalipalpata</taxon>
        <taxon>Sabellida</taxon>
        <taxon>Siboglinidae</taxon>
        <taxon>Ridgeia</taxon>
    </lineage>
</organism>
<sequence length="68" mass="8247">MRTRYHRYICNRKNPITICKHEGYLSQARPIISYFKTVCVYDMIDLNSMVFMFKLTTICFQIIYVKLL</sequence>
<keyword evidence="2" id="KW-1185">Reference proteome</keyword>
<dbReference type="EMBL" id="JAODUO010000329">
    <property type="protein sequence ID" value="KAK2182981.1"/>
    <property type="molecule type" value="Genomic_DNA"/>
</dbReference>
<protein>
    <submittedName>
        <fullName evidence="1">Uncharacterized protein</fullName>
    </submittedName>
</protein>
<accession>A0AAD9NVT1</accession>
<dbReference type="AlphaFoldDB" id="A0AAD9NVT1"/>
<evidence type="ECO:0000313" key="2">
    <source>
        <dbReference type="Proteomes" id="UP001209878"/>
    </source>
</evidence>
<reference evidence="1" key="1">
    <citation type="journal article" date="2023" name="Mol. Biol. Evol.">
        <title>Third-Generation Sequencing Reveals the Adaptive Role of the Epigenome in Three Deep-Sea Polychaetes.</title>
        <authorList>
            <person name="Perez M."/>
            <person name="Aroh O."/>
            <person name="Sun Y."/>
            <person name="Lan Y."/>
            <person name="Juniper S.K."/>
            <person name="Young C.R."/>
            <person name="Angers B."/>
            <person name="Qian P.Y."/>
        </authorList>
    </citation>
    <scope>NUCLEOTIDE SEQUENCE</scope>
    <source>
        <strain evidence="1">R07B-5</strain>
    </source>
</reference>
<evidence type="ECO:0000313" key="1">
    <source>
        <dbReference type="EMBL" id="KAK2182981.1"/>
    </source>
</evidence>
<dbReference type="Proteomes" id="UP001209878">
    <property type="component" value="Unassembled WGS sequence"/>
</dbReference>